<dbReference type="AlphaFoldDB" id="A0A9P8NC60"/>
<evidence type="ECO:0000313" key="3">
    <source>
        <dbReference type="EMBL" id="KAH0968457.1"/>
    </source>
</evidence>
<dbReference type="InterPro" id="IPR000719">
    <property type="entry name" value="Prot_kinase_dom"/>
</dbReference>
<sequence>MRDENLIACLYPAGSLLSSFRGLDTIRAAPGSMRLAPLLEDRALGPESPQSLRGDNRGSRGQRAEADKPPHYHYSPGIQLRFDQLRKNQIGFVFGKDASCDVVLPRTDSLRGIGDRQCVIMFDIRGRLILRDLRDPRPGREATSVSYSGLGGDGRRGFTWVLSGDDVTRKQSSIIISFHSNLSFQIVVAPHDFHSPRYKQKVSRFRDSTVHSSKFLDVTHKYQACEAQTVTPSSILIKDGELGRGSQAVVSQVWDVSTGTVYACKEPLDKKNKEQLDRLRTEAKILRRISHANIVRLIFLRKRPIPLLVLECIPLQSMDEQVMKKPFSAEETMSILQQGLSALRHLHEREKPIVHRDIKPANILIQSRTPRIHIKLCDFGFSKASRNFLATKVGTPIFTAPEVFTEDIFRESVDIWSLGVVILLQSHGLPCDDGPHFDGEAWAWKIVWFLNALAEATSCPLVDFLTCYMLVKNPVTRIRAFGSQRW</sequence>
<keyword evidence="3" id="KW-0808">Transferase</keyword>
<feature type="region of interest" description="Disordered" evidence="1">
    <location>
        <begin position="44"/>
        <end position="74"/>
    </location>
</feature>
<dbReference type="PROSITE" id="PS00108">
    <property type="entry name" value="PROTEIN_KINASE_ST"/>
    <property type="match status" value="1"/>
</dbReference>
<dbReference type="SUPFAM" id="SSF56112">
    <property type="entry name" value="Protein kinase-like (PK-like)"/>
    <property type="match status" value="1"/>
</dbReference>
<dbReference type="PROSITE" id="PS50011">
    <property type="entry name" value="PROTEIN_KINASE_DOM"/>
    <property type="match status" value="1"/>
</dbReference>
<dbReference type="GO" id="GO:0005524">
    <property type="term" value="F:ATP binding"/>
    <property type="evidence" value="ECO:0007669"/>
    <property type="project" value="InterPro"/>
</dbReference>
<dbReference type="RefSeq" id="XP_044725970.1">
    <property type="nucleotide sequence ID" value="XM_044859570.1"/>
</dbReference>
<protein>
    <submittedName>
        <fullName evidence="3">Kinase</fullName>
    </submittedName>
</protein>
<dbReference type="SMART" id="SM00220">
    <property type="entry name" value="S_TKc"/>
    <property type="match status" value="1"/>
</dbReference>
<proteinExistence type="predicted"/>
<evidence type="ECO:0000313" key="4">
    <source>
        <dbReference type="Proteomes" id="UP000824596"/>
    </source>
</evidence>
<organism evidence="3 4">
    <name type="scientific">Hirsutella rhossiliensis</name>
    <dbReference type="NCBI Taxonomy" id="111463"/>
    <lineage>
        <taxon>Eukaryota</taxon>
        <taxon>Fungi</taxon>
        <taxon>Dikarya</taxon>
        <taxon>Ascomycota</taxon>
        <taxon>Pezizomycotina</taxon>
        <taxon>Sordariomycetes</taxon>
        <taxon>Hypocreomycetidae</taxon>
        <taxon>Hypocreales</taxon>
        <taxon>Ophiocordycipitaceae</taxon>
        <taxon>Hirsutella</taxon>
    </lineage>
</organism>
<feature type="domain" description="Protein kinase" evidence="2">
    <location>
        <begin position="236"/>
        <end position="486"/>
    </location>
</feature>
<dbReference type="EMBL" id="JAIZPD010000001">
    <property type="protein sequence ID" value="KAH0968457.1"/>
    <property type="molecule type" value="Genomic_DNA"/>
</dbReference>
<dbReference type="Pfam" id="PF00069">
    <property type="entry name" value="Pkinase"/>
    <property type="match status" value="1"/>
</dbReference>
<comment type="caution">
    <text evidence="3">The sequence shown here is derived from an EMBL/GenBank/DDBJ whole genome shotgun (WGS) entry which is preliminary data.</text>
</comment>
<dbReference type="PANTHER" id="PTHR24347">
    <property type="entry name" value="SERINE/THREONINE-PROTEIN KINASE"/>
    <property type="match status" value="1"/>
</dbReference>
<accession>A0A9P8NC60</accession>
<dbReference type="GO" id="GO:0004672">
    <property type="term" value="F:protein kinase activity"/>
    <property type="evidence" value="ECO:0007669"/>
    <property type="project" value="InterPro"/>
</dbReference>
<dbReference type="GeneID" id="68350228"/>
<dbReference type="Gene3D" id="1.10.510.10">
    <property type="entry name" value="Transferase(Phosphotransferase) domain 1"/>
    <property type="match status" value="1"/>
</dbReference>
<reference evidence="3" key="1">
    <citation type="submission" date="2021-09" db="EMBL/GenBank/DDBJ databases">
        <title>A high-quality genome of the endoparasitic fungus Hirsutella rhossiliensis with a comparison of Hirsutella genomes reveals transposable elements contributing to genome size variation.</title>
        <authorList>
            <person name="Lin R."/>
            <person name="Jiao Y."/>
            <person name="Sun X."/>
            <person name="Ling J."/>
            <person name="Xie B."/>
            <person name="Cheng X."/>
        </authorList>
    </citation>
    <scope>NUCLEOTIDE SEQUENCE</scope>
    <source>
        <strain evidence="3">HR02</strain>
    </source>
</reference>
<keyword evidence="3" id="KW-0418">Kinase</keyword>
<dbReference type="InterPro" id="IPR008271">
    <property type="entry name" value="Ser/Thr_kinase_AS"/>
</dbReference>
<gene>
    <name evidence="3" type="ORF">HRG_01099</name>
</gene>
<feature type="compositionally biased region" description="Basic and acidic residues" evidence="1">
    <location>
        <begin position="54"/>
        <end position="70"/>
    </location>
</feature>
<keyword evidence="4" id="KW-1185">Reference proteome</keyword>
<dbReference type="Proteomes" id="UP000824596">
    <property type="component" value="Unassembled WGS sequence"/>
</dbReference>
<dbReference type="InterPro" id="IPR011009">
    <property type="entry name" value="Kinase-like_dom_sf"/>
</dbReference>
<evidence type="ECO:0000256" key="1">
    <source>
        <dbReference type="SAM" id="MobiDB-lite"/>
    </source>
</evidence>
<dbReference type="OrthoDB" id="10252171at2759"/>
<name>A0A9P8NC60_9HYPO</name>
<evidence type="ECO:0000259" key="2">
    <source>
        <dbReference type="PROSITE" id="PS50011"/>
    </source>
</evidence>